<dbReference type="PROSITE" id="PS50016">
    <property type="entry name" value="ZF_PHD_2"/>
    <property type="match status" value="1"/>
</dbReference>
<dbReference type="OrthoDB" id="10002605at2759"/>
<evidence type="ECO:0000256" key="1">
    <source>
        <dbReference type="ARBA" id="ARBA00022723"/>
    </source>
</evidence>
<dbReference type="PROSITE" id="PS01359">
    <property type="entry name" value="ZF_PHD_1"/>
    <property type="match status" value="1"/>
</dbReference>
<evidence type="ECO:0000259" key="6">
    <source>
        <dbReference type="PROSITE" id="PS50016"/>
    </source>
</evidence>
<feature type="compositionally biased region" description="Polar residues" evidence="5">
    <location>
        <begin position="189"/>
        <end position="206"/>
    </location>
</feature>
<reference evidence="7 8" key="1">
    <citation type="journal article" date="2016" name="Genome Biol. Evol.">
        <title>Gene Family Evolution Reflects Adaptation to Soil Environmental Stressors in the Genome of the Collembolan Orchesella cincta.</title>
        <authorList>
            <person name="Faddeeva-Vakhrusheva A."/>
            <person name="Derks M.F."/>
            <person name="Anvar S.Y."/>
            <person name="Agamennone V."/>
            <person name="Suring W."/>
            <person name="Smit S."/>
            <person name="van Straalen N.M."/>
            <person name="Roelofs D."/>
        </authorList>
    </citation>
    <scope>NUCLEOTIDE SEQUENCE [LARGE SCALE GENOMIC DNA]</scope>
    <source>
        <tissue evidence="7">Mixed pool</tissue>
    </source>
</reference>
<dbReference type="InterPro" id="IPR011011">
    <property type="entry name" value="Znf_FYVE_PHD"/>
</dbReference>
<evidence type="ECO:0000256" key="5">
    <source>
        <dbReference type="SAM" id="MobiDB-lite"/>
    </source>
</evidence>
<sequence length="551" mass="60795">MSRVSGMRRIKTDCTFCTMALRLRWENSGEEIIRGKAIKALCNYQSFNIQIPSVCSMELIPFCDQCETLVRQLSSSLEAGNDMKAERLYRTIELVVVDGEILRLDARYRQTQDDLRGRKWTGLTDEILEGYRQKVSVKQQRNISGLEYLNGVGDEAENMNDNLGNIVITNVRTLGQGSPKGKSGAPTKNARSNSLRNEQPVASTSKPAGRKVSATCTSTIEGSPAKFESYITVTQGAGFELPDRSPKSIINCSTGFQPPGASKRTGPVHAIAKKRCTASTLNKPKKRCATSILTSRDYTEIIESVVLGSQPKAPTALGMNPEEIKKEKVEVDSCSEESCDGFGTAIGTMTQPESKTTSNVIPSGSEGVPATEPANLTFYGPGPVNTWRKQVAAVTPPMTSTSERATTVENAFVRSDPNTLMIKIENSLIKSEPMEKKKIKKESNTRVLENMRKYVPTMPGISYCIPLSEAVTMGTFTLGGVQIWICPVCQKEENEDISGDMVCCEVCQDWFHWSCVGITKDLPRDHPWYCQRCLFDYSDNPCADFPNVFPE</sequence>
<keyword evidence="7" id="KW-0396">Initiation factor</keyword>
<dbReference type="GO" id="GO:0008270">
    <property type="term" value="F:zinc ion binding"/>
    <property type="evidence" value="ECO:0007669"/>
    <property type="project" value="UniProtKB-KW"/>
</dbReference>
<dbReference type="CDD" id="cd15522">
    <property type="entry name" value="PHD_TAF3"/>
    <property type="match status" value="1"/>
</dbReference>
<dbReference type="SMART" id="SM00249">
    <property type="entry name" value="PHD"/>
    <property type="match status" value="1"/>
</dbReference>
<dbReference type="Pfam" id="PF00628">
    <property type="entry name" value="PHD"/>
    <property type="match status" value="1"/>
</dbReference>
<protein>
    <submittedName>
        <fullName evidence="7">Transcription initiation factor TFIID subunit 3</fullName>
    </submittedName>
</protein>
<dbReference type="PANTHER" id="PTHR46452">
    <property type="entry name" value="TRANSCRIPTION INITIATION FACTOR TFIID SUBUNIT 3"/>
    <property type="match status" value="1"/>
</dbReference>
<evidence type="ECO:0000256" key="2">
    <source>
        <dbReference type="ARBA" id="ARBA00022771"/>
    </source>
</evidence>
<evidence type="ECO:0000256" key="4">
    <source>
        <dbReference type="PROSITE-ProRule" id="PRU00146"/>
    </source>
</evidence>
<proteinExistence type="predicted"/>
<dbReference type="AlphaFoldDB" id="A0A1D2M5V5"/>
<dbReference type="GO" id="GO:0045944">
    <property type="term" value="P:positive regulation of transcription by RNA polymerase II"/>
    <property type="evidence" value="ECO:0007669"/>
    <property type="project" value="TreeGrafter"/>
</dbReference>
<evidence type="ECO:0000256" key="3">
    <source>
        <dbReference type="ARBA" id="ARBA00022833"/>
    </source>
</evidence>
<keyword evidence="8" id="KW-1185">Reference proteome</keyword>
<feature type="region of interest" description="Disordered" evidence="5">
    <location>
        <begin position="344"/>
        <end position="369"/>
    </location>
</feature>
<dbReference type="Proteomes" id="UP000094527">
    <property type="component" value="Unassembled WGS sequence"/>
</dbReference>
<feature type="domain" description="PHD-type" evidence="6">
    <location>
        <begin position="483"/>
        <end position="536"/>
    </location>
</feature>
<dbReference type="InterPro" id="IPR019786">
    <property type="entry name" value="Zinc_finger_PHD-type_CS"/>
</dbReference>
<accession>A0A1D2M5V5</accession>
<dbReference type="InterPro" id="IPR019787">
    <property type="entry name" value="Znf_PHD-finger"/>
</dbReference>
<dbReference type="GO" id="GO:0002039">
    <property type="term" value="F:p53 binding"/>
    <property type="evidence" value="ECO:0007669"/>
    <property type="project" value="TreeGrafter"/>
</dbReference>
<dbReference type="EMBL" id="LJIJ01003803">
    <property type="protein sequence ID" value="ODM88301.1"/>
    <property type="molecule type" value="Genomic_DNA"/>
</dbReference>
<evidence type="ECO:0000313" key="8">
    <source>
        <dbReference type="Proteomes" id="UP000094527"/>
    </source>
</evidence>
<comment type="caution">
    <text evidence="7">The sequence shown here is derived from an EMBL/GenBank/DDBJ whole genome shotgun (WGS) entry which is preliminary data.</text>
</comment>
<dbReference type="Gene3D" id="3.30.40.10">
    <property type="entry name" value="Zinc/RING finger domain, C3HC4 (zinc finger)"/>
    <property type="match status" value="1"/>
</dbReference>
<dbReference type="GO" id="GO:0003743">
    <property type="term" value="F:translation initiation factor activity"/>
    <property type="evidence" value="ECO:0007669"/>
    <property type="project" value="UniProtKB-KW"/>
</dbReference>
<organism evidence="7 8">
    <name type="scientific">Orchesella cincta</name>
    <name type="common">Springtail</name>
    <name type="synonym">Podura cincta</name>
    <dbReference type="NCBI Taxonomy" id="48709"/>
    <lineage>
        <taxon>Eukaryota</taxon>
        <taxon>Metazoa</taxon>
        <taxon>Ecdysozoa</taxon>
        <taxon>Arthropoda</taxon>
        <taxon>Hexapoda</taxon>
        <taxon>Collembola</taxon>
        <taxon>Entomobryomorpha</taxon>
        <taxon>Entomobryoidea</taxon>
        <taxon>Orchesellidae</taxon>
        <taxon>Orchesellinae</taxon>
        <taxon>Orchesella</taxon>
    </lineage>
</organism>
<keyword evidence="7" id="KW-0648">Protein biosynthesis</keyword>
<keyword evidence="2 4" id="KW-0863">Zinc-finger</keyword>
<feature type="compositionally biased region" description="Polar residues" evidence="5">
    <location>
        <begin position="347"/>
        <end position="362"/>
    </location>
</feature>
<dbReference type="GO" id="GO:0005669">
    <property type="term" value="C:transcription factor TFIID complex"/>
    <property type="evidence" value="ECO:0007669"/>
    <property type="project" value="TreeGrafter"/>
</dbReference>
<dbReference type="STRING" id="48709.A0A1D2M5V5"/>
<feature type="region of interest" description="Disordered" evidence="5">
    <location>
        <begin position="173"/>
        <end position="217"/>
    </location>
</feature>
<dbReference type="InterPro" id="IPR001965">
    <property type="entry name" value="Znf_PHD"/>
</dbReference>
<keyword evidence="3" id="KW-0862">Zinc</keyword>
<keyword evidence="1" id="KW-0479">Metal-binding</keyword>
<name>A0A1D2M5V5_ORCCI</name>
<evidence type="ECO:0000313" key="7">
    <source>
        <dbReference type="EMBL" id="ODM88301.1"/>
    </source>
</evidence>
<dbReference type="InterPro" id="IPR013083">
    <property type="entry name" value="Znf_RING/FYVE/PHD"/>
</dbReference>
<gene>
    <name evidence="7" type="ORF">Ocin01_18381</name>
</gene>
<dbReference type="PANTHER" id="PTHR46452:SF1">
    <property type="entry name" value="TRANSCRIPTION INITIATION FACTOR TFIID SUBUNIT 3"/>
    <property type="match status" value="1"/>
</dbReference>
<dbReference type="SUPFAM" id="SSF57903">
    <property type="entry name" value="FYVE/PHD zinc finger"/>
    <property type="match status" value="1"/>
</dbReference>